<keyword evidence="5 7" id="KW-0067">ATP-binding</keyword>
<sequence length="304" mass="32643">MIYTVTFNPSVDYIVRLDELEIGGLNRTGDTAKYAGGKGINVSRILSALEVPSTALGFAGGFTGSFIEETLQSQGIHHDFIKVSGDTRINIKLKTGEETEINAAGPMIDTSDIDRLKDQLSSLTPEDHVVFAGSVPSGHDSLYETLAQLLDSKGIEFTIDAEGDKLTSTLKHKPYLIKPNLFELEGITGKKPSTKTEMIEAATELLDFGAKNILLTLGSDGALFINSEHTYYVPSPEGILKNSVGAGDSTVAGFISRKGHPVTEQLKYAIACGSATAFSDDLATRDAIEALLDQIEIQTIEEVK</sequence>
<name>A0ABZ3CLH1_9STAP</name>
<dbReference type="NCBIfam" id="TIGR03828">
    <property type="entry name" value="pfkB"/>
    <property type="match status" value="1"/>
</dbReference>
<keyword evidence="3 7" id="KW-0547">Nucleotide-binding</keyword>
<dbReference type="EMBL" id="CP138333">
    <property type="protein sequence ID" value="WZX30762.1"/>
    <property type="molecule type" value="Genomic_DNA"/>
</dbReference>
<dbReference type="Pfam" id="PF00294">
    <property type="entry name" value="PfkB"/>
    <property type="match status" value="1"/>
</dbReference>
<dbReference type="InterPro" id="IPR029056">
    <property type="entry name" value="Ribokinase-like"/>
</dbReference>
<dbReference type="NCBIfam" id="TIGR03168">
    <property type="entry name" value="1-PFK"/>
    <property type="match status" value="1"/>
</dbReference>
<dbReference type="SUPFAM" id="SSF53613">
    <property type="entry name" value="Ribokinase-like"/>
    <property type="match status" value="1"/>
</dbReference>
<comment type="similarity">
    <text evidence="7">Belongs to the carbohydrate kinase PfkB family. LacC subfamily.</text>
</comment>
<dbReference type="Gene3D" id="3.40.1190.20">
    <property type="match status" value="1"/>
</dbReference>
<organism evidence="10 11">
    <name type="scientific">Salinicoccus bachuensis</name>
    <dbReference type="NCBI Taxonomy" id="3136731"/>
    <lineage>
        <taxon>Bacteria</taxon>
        <taxon>Bacillati</taxon>
        <taxon>Bacillota</taxon>
        <taxon>Bacilli</taxon>
        <taxon>Bacillales</taxon>
        <taxon>Staphylococcaceae</taxon>
        <taxon>Salinicoccus</taxon>
    </lineage>
</organism>
<evidence type="ECO:0000256" key="7">
    <source>
        <dbReference type="PIRNR" id="PIRNR000535"/>
    </source>
</evidence>
<evidence type="ECO:0000256" key="4">
    <source>
        <dbReference type="ARBA" id="ARBA00022777"/>
    </source>
</evidence>
<dbReference type="Proteomes" id="UP001455384">
    <property type="component" value="Chromosome"/>
</dbReference>
<keyword evidence="7" id="KW-0423">Lactose metabolism</keyword>
<dbReference type="PIRSF" id="PIRSF000535">
    <property type="entry name" value="1PFK/6PFK/LacC"/>
    <property type="match status" value="1"/>
</dbReference>
<evidence type="ECO:0000256" key="6">
    <source>
        <dbReference type="ARBA" id="ARBA00047745"/>
    </source>
</evidence>
<evidence type="ECO:0000259" key="9">
    <source>
        <dbReference type="Pfam" id="PF00294"/>
    </source>
</evidence>
<dbReference type="PANTHER" id="PTHR46566">
    <property type="entry name" value="1-PHOSPHOFRUCTOKINASE-RELATED"/>
    <property type="match status" value="1"/>
</dbReference>
<evidence type="ECO:0000256" key="8">
    <source>
        <dbReference type="RuleBase" id="RU369061"/>
    </source>
</evidence>
<accession>A0ABZ3CLH1</accession>
<gene>
    <name evidence="10" type="primary">pfkB</name>
    <name evidence="10" type="ORF">RQP18_06090</name>
</gene>
<keyword evidence="2 7" id="KW-0808">Transferase</keyword>
<comment type="catalytic activity">
    <reaction evidence="7">
        <text>D-tagatofuranose 6-phosphate + ATP = D-tagatofuranose 1,6-bisphosphate + ADP + H(+)</text>
        <dbReference type="Rhea" id="RHEA:12420"/>
        <dbReference type="ChEBI" id="CHEBI:15378"/>
        <dbReference type="ChEBI" id="CHEBI:30616"/>
        <dbReference type="ChEBI" id="CHEBI:58694"/>
        <dbReference type="ChEBI" id="CHEBI:58695"/>
        <dbReference type="ChEBI" id="CHEBI:456216"/>
        <dbReference type="EC" id="2.7.1.144"/>
    </reaction>
</comment>
<dbReference type="CDD" id="cd01164">
    <property type="entry name" value="FruK_PfkB_like"/>
    <property type="match status" value="1"/>
</dbReference>
<evidence type="ECO:0000313" key="10">
    <source>
        <dbReference type="EMBL" id="WZX30762.1"/>
    </source>
</evidence>
<dbReference type="EC" id="2.7.1.144" evidence="7"/>
<comment type="catalytic activity">
    <reaction evidence="6 8">
        <text>beta-D-fructose 1-phosphate + ATP = beta-D-fructose 1,6-bisphosphate + ADP + H(+)</text>
        <dbReference type="Rhea" id="RHEA:14213"/>
        <dbReference type="ChEBI" id="CHEBI:15378"/>
        <dbReference type="ChEBI" id="CHEBI:30616"/>
        <dbReference type="ChEBI" id="CHEBI:32966"/>
        <dbReference type="ChEBI" id="CHEBI:138881"/>
        <dbReference type="ChEBI" id="CHEBI:456216"/>
        <dbReference type="EC" id="2.7.1.56"/>
    </reaction>
</comment>
<keyword evidence="11" id="KW-1185">Reference proteome</keyword>
<comment type="similarity">
    <text evidence="1">Belongs to the carbohydrate kinase pfkB family.</text>
</comment>
<comment type="function">
    <text evidence="8">Catalyzes the ATP-dependent phosphorylation of fructose-l-phosphate to fructose-l,6-bisphosphate.</text>
</comment>
<dbReference type="RefSeq" id="WP_342389268.1">
    <property type="nucleotide sequence ID" value="NZ_CP138333.2"/>
</dbReference>
<dbReference type="InterPro" id="IPR022463">
    <property type="entry name" value="1-PFruKinase"/>
</dbReference>
<dbReference type="InterPro" id="IPR002173">
    <property type="entry name" value="Carboh/pur_kinase_PfkB_CS"/>
</dbReference>
<dbReference type="InterPro" id="IPR017583">
    <property type="entry name" value="Tagatose/fructose_Pkinase"/>
</dbReference>
<evidence type="ECO:0000256" key="1">
    <source>
        <dbReference type="ARBA" id="ARBA00005380"/>
    </source>
</evidence>
<evidence type="ECO:0000256" key="5">
    <source>
        <dbReference type="ARBA" id="ARBA00022840"/>
    </source>
</evidence>
<dbReference type="PANTHER" id="PTHR46566:SF1">
    <property type="entry name" value="1-PHOSPHOFRUCTOKINASE"/>
    <property type="match status" value="1"/>
</dbReference>
<proteinExistence type="inferred from homology"/>
<reference evidence="11" key="1">
    <citation type="submission" date="2023-10" db="EMBL/GenBank/DDBJ databases">
        <title>Genome analysis and identification of Salinococcus sp. Bachu38 nov., a PGPR from the rhizosphere of Tamarix.</title>
        <authorList>
            <person name="Liang Z."/>
            <person name="Zhang X."/>
            <person name="Jia J."/>
            <person name="Chen X."/>
            <person name="Wang Y."/>
            <person name="Wang Q."/>
            <person name="Wang R."/>
        </authorList>
    </citation>
    <scope>NUCLEOTIDE SEQUENCE [LARGE SCALE GENOMIC DNA]</scope>
    <source>
        <strain evidence="11">Bachu38</strain>
    </source>
</reference>
<protein>
    <recommendedName>
        <fullName evidence="7">Tagatose-6-phosphate kinase</fullName>
        <ecNumber evidence="7">2.7.1.144</ecNumber>
    </recommendedName>
</protein>
<dbReference type="InterPro" id="IPR011611">
    <property type="entry name" value="PfkB_dom"/>
</dbReference>
<feature type="domain" description="Carbohydrate kinase PfkB" evidence="9">
    <location>
        <begin position="7"/>
        <end position="277"/>
    </location>
</feature>
<dbReference type="PROSITE" id="PS00584">
    <property type="entry name" value="PFKB_KINASES_2"/>
    <property type="match status" value="1"/>
</dbReference>
<evidence type="ECO:0000256" key="2">
    <source>
        <dbReference type="ARBA" id="ARBA00022679"/>
    </source>
</evidence>
<dbReference type="GO" id="GO:0008662">
    <property type="term" value="F:1-phosphofructokinase activity"/>
    <property type="evidence" value="ECO:0007669"/>
    <property type="project" value="UniProtKB-EC"/>
</dbReference>
<comment type="pathway">
    <text evidence="7">Carbohydrate metabolism; D-tagatose 6-phosphate degradation; D-glyceraldehyde 3-phosphate and glycerone phosphate from D-tagatose 6-phosphate: step 1/2.</text>
</comment>
<keyword evidence="4 8" id="KW-0418">Kinase</keyword>
<evidence type="ECO:0000313" key="11">
    <source>
        <dbReference type="Proteomes" id="UP001455384"/>
    </source>
</evidence>
<evidence type="ECO:0000256" key="3">
    <source>
        <dbReference type="ARBA" id="ARBA00022741"/>
    </source>
</evidence>